<feature type="transmembrane region" description="Helical" evidence="2">
    <location>
        <begin position="87"/>
        <end position="114"/>
    </location>
</feature>
<reference evidence="4" key="1">
    <citation type="submission" date="2013-04" db="EMBL/GenBank/DDBJ databases">
        <title>The Genome Sequence of Fonticula alba ATCC 38817.</title>
        <authorList>
            <consortium name="The Broad Institute Genomics Platform"/>
            <person name="Russ C."/>
            <person name="Cuomo C."/>
            <person name="Burger G."/>
            <person name="Gray M.W."/>
            <person name="Holland P.W.H."/>
            <person name="King N."/>
            <person name="Lang F.B.F."/>
            <person name="Roger A.J."/>
            <person name="Ruiz-Trillo I."/>
            <person name="Brown M."/>
            <person name="Walker B."/>
            <person name="Young S."/>
            <person name="Zeng Q."/>
            <person name="Gargeya S."/>
            <person name="Fitzgerald M."/>
            <person name="Haas B."/>
            <person name="Abouelleil A."/>
            <person name="Allen A.W."/>
            <person name="Alvarado L."/>
            <person name="Arachchi H.M."/>
            <person name="Berlin A.M."/>
            <person name="Chapman S.B."/>
            <person name="Gainer-Dewar J."/>
            <person name="Goldberg J."/>
            <person name="Griggs A."/>
            <person name="Gujja S."/>
            <person name="Hansen M."/>
            <person name="Howarth C."/>
            <person name="Imamovic A."/>
            <person name="Ireland A."/>
            <person name="Larimer J."/>
            <person name="McCowan C."/>
            <person name="Murphy C."/>
            <person name="Pearson M."/>
            <person name="Poon T.W."/>
            <person name="Priest M."/>
            <person name="Roberts A."/>
            <person name="Saif S."/>
            <person name="Shea T."/>
            <person name="Sisk P."/>
            <person name="Sykes S."/>
            <person name="Wortman J."/>
            <person name="Nusbaum C."/>
            <person name="Birren B."/>
        </authorList>
    </citation>
    <scope>NUCLEOTIDE SEQUENCE [LARGE SCALE GENOMIC DNA]</scope>
    <source>
        <strain evidence="4">ATCC 38817</strain>
    </source>
</reference>
<sequence length="689" mass="72823">MWSLTRGGRASAAPPLRLLLASALALLAVSLPGVLAVAREPPFPWAASASSLPSSSLEEPPMDKPSYPFPGPESDADLWYRLDYASFGLYTVVWLCSVATLAHSLINVWSLAVLKSKISRLFWKMRLSFVLVISFQALMRAVYFLFMAQIRLGFYQERALILTSFGLVLFPDLLFIITFSLVLVCWAYLHYLGRSRLPHFRIFCYFLLFLNISVIILSFVAFGLIAIFTDDRFRLIASQLICYANGTLSLVLALFFFFFGFSLFRGFSRISTSSSSSSKLSLRSQISLITVVGIGCFFYRAFYLLSFPTLTYGSMARVLAYITMGELIPIILLLFVFAFYPARLLVRHSSKSDLSGTDLPNPGKWSSANQRRRSGRGSSISVTGSSTGGSPTSAGGSLGSDEEGDALLGNATGAGGGSSTNGRSTSPPAAGAPGVGGTSARPTPFLMAHNSEYQQKAALDSFSQSTGWSGRSPSLIYDIGSPGPAAGGAASPGTVKTSGAASSAMPAPGLMYVPGGPGGPPRPFSASAISSYGSLLQSPYLDQQQQQQHLGGNAQASSMGPSGEDDESVAPLPGMSGPQDFLSRGSEPAPGSPPLDRPLIRSYSAAFPGEGAGLAGEPPSSSGMGGVSVMGASPSPQPGSVDQYNAFSIDLSGVLNFGGAADNGSHYDMIDDDDDDPFHFSPSLSFDDE</sequence>
<evidence type="ECO:0000256" key="2">
    <source>
        <dbReference type="SAM" id="Phobius"/>
    </source>
</evidence>
<keyword evidence="2" id="KW-1133">Transmembrane helix</keyword>
<feature type="chain" id="PRO_5001571082" description="THH1/TOM1/TOM3 domain-containing protein" evidence="3">
    <location>
        <begin position="37"/>
        <end position="689"/>
    </location>
</feature>
<feature type="transmembrane region" description="Helical" evidence="2">
    <location>
        <begin position="318"/>
        <end position="340"/>
    </location>
</feature>
<dbReference type="STRING" id="691883.A0A058ZEJ7"/>
<feature type="region of interest" description="Disordered" evidence="1">
    <location>
        <begin position="484"/>
        <end position="504"/>
    </location>
</feature>
<evidence type="ECO:0008006" key="6">
    <source>
        <dbReference type="Google" id="ProtNLM"/>
    </source>
</evidence>
<feature type="transmembrane region" description="Helical" evidence="2">
    <location>
        <begin position="248"/>
        <end position="267"/>
    </location>
</feature>
<organism evidence="4">
    <name type="scientific">Fonticula alba</name>
    <name type="common">Slime mold</name>
    <dbReference type="NCBI Taxonomy" id="691883"/>
    <lineage>
        <taxon>Eukaryota</taxon>
        <taxon>Rotosphaerida</taxon>
        <taxon>Fonticulaceae</taxon>
        <taxon>Fonticula</taxon>
    </lineage>
</organism>
<dbReference type="OMA" id="KWSSANQ"/>
<dbReference type="eggNOG" id="ENOG502RVFT">
    <property type="taxonomic scope" value="Eukaryota"/>
</dbReference>
<protein>
    <recommendedName>
        <fullName evidence="6">THH1/TOM1/TOM3 domain-containing protein</fullName>
    </recommendedName>
</protein>
<dbReference type="RefSeq" id="XP_009492495.1">
    <property type="nucleotide sequence ID" value="XM_009494220.1"/>
</dbReference>
<evidence type="ECO:0000256" key="1">
    <source>
        <dbReference type="SAM" id="MobiDB-lite"/>
    </source>
</evidence>
<feature type="region of interest" description="Disordered" evidence="1">
    <location>
        <begin position="542"/>
        <end position="642"/>
    </location>
</feature>
<name>A0A058ZEJ7_FONAL</name>
<feature type="transmembrane region" description="Helical" evidence="2">
    <location>
        <begin position="203"/>
        <end position="228"/>
    </location>
</feature>
<feature type="region of interest" description="Disordered" evidence="1">
    <location>
        <begin position="662"/>
        <end position="689"/>
    </location>
</feature>
<accession>A0A058ZEJ7</accession>
<feature type="transmembrane region" description="Helical" evidence="2">
    <location>
        <begin position="288"/>
        <end position="306"/>
    </location>
</feature>
<keyword evidence="3" id="KW-0732">Signal</keyword>
<dbReference type="EMBL" id="KB932201">
    <property type="protein sequence ID" value="KCV72794.1"/>
    <property type="molecule type" value="Genomic_DNA"/>
</dbReference>
<feature type="compositionally biased region" description="Low complexity" evidence="1">
    <location>
        <begin position="605"/>
        <end position="622"/>
    </location>
</feature>
<feature type="signal peptide" evidence="3">
    <location>
        <begin position="1"/>
        <end position="36"/>
    </location>
</feature>
<keyword evidence="5" id="KW-1185">Reference proteome</keyword>
<feature type="transmembrane region" description="Helical" evidence="2">
    <location>
        <begin position="126"/>
        <end position="148"/>
    </location>
</feature>
<dbReference type="Proteomes" id="UP000030693">
    <property type="component" value="Unassembled WGS sequence"/>
</dbReference>
<feature type="compositionally biased region" description="Low complexity" evidence="1">
    <location>
        <begin position="376"/>
        <end position="395"/>
    </location>
</feature>
<dbReference type="InterPro" id="IPR040226">
    <property type="entry name" value="THH1/TOM1/TOM3"/>
</dbReference>
<evidence type="ECO:0000313" key="4">
    <source>
        <dbReference type="EMBL" id="KCV72794.1"/>
    </source>
</evidence>
<dbReference type="PANTHER" id="PTHR31142">
    <property type="entry name" value="TOBAMOVIRUS MULTIPLICATION PROTEIN 1-LIKE ISOFORM X1"/>
    <property type="match status" value="1"/>
</dbReference>
<feature type="compositionally biased region" description="Low complexity" evidence="1">
    <location>
        <begin position="679"/>
        <end position="689"/>
    </location>
</feature>
<evidence type="ECO:0000313" key="5">
    <source>
        <dbReference type="Proteomes" id="UP000030693"/>
    </source>
</evidence>
<dbReference type="PANTHER" id="PTHR31142:SF3">
    <property type="entry name" value="THH1_TOM1_TOM3 DOMAIN-CONTAINING PROTEIN"/>
    <property type="match status" value="1"/>
</dbReference>
<keyword evidence="2" id="KW-0472">Membrane</keyword>
<feature type="compositionally biased region" description="Low complexity" evidence="1">
    <location>
        <begin position="420"/>
        <end position="432"/>
    </location>
</feature>
<evidence type="ECO:0000256" key="3">
    <source>
        <dbReference type="SAM" id="SignalP"/>
    </source>
</evidence>
<keyword evidence="2" id="KW-0812">Transmembrane</keyword>
<feature type="region of interest" description="Disordered" evidence="1">
    <location>
        <begin position="351"/>
        <end position="444"/>
    </location>
</feature>
<dbReference type="GeneID" id="20525098"/>
<feature type="transmembrane region" description="Helical" evidence="2">
    <location>
        <begin position="168"/>
        <end position="191"/>
    </location>
</feature>
<proteinExistence type="predicted"/>
<dbReference type="AlphaFoldDB" id="A0A058ZEJ7"/>
<gene>
    <name evidence="4" type="ORF">H696_00373</name>
</gene>